<dbReference type="Proteomes" id="UP001202052">
    <property type="component" value="Unassembled WGS sequence"/>
</dbReference>
<keyword evidence="3" id="KW-1185">Reference proteome</keyword>
<accession>A0ABT0NWE4</accession>
<evidence type="ECO:0000256" key="1">
    <source>
        <dbReference type="SAM" id="Phobius"/>
    </source>
</evidence>
<organism evidence="2 3">
    <name type="scientific">Streptomyces lavenduligriseus</name>
    <dbReference type="NCBI Taxonomy" id="67315"/>
    <lineage>
        <taxon>Bacteria</taxon>
        <taxon>Bacillati</taxon>
        <taxon>Actinomycetota</taxon>
        <taxon>Actinomycetes</taxon>
        <taxon>Kitasatosporales</taxon>
        <taxon>Streptomycetaceae</taxon>
        <taxon>Streptomyces</taxon>
    </lineage>
</organism>
<evidence type="ECO:0000313" key="2">
    <source>
        <dbReference type="EMBL" id="MCL3995793.1"/>
    </source>
</evidence>
<proteinExistence type="predicted"/>
<evidence type="ECO:0000313" key="3">
    <source>
        <dbReference type="Proteomes" id="UP001202052"/>
    </source>
</evidence>
<sequence>MGTLDELNVLSLVLSAVLVAMACVKSDRVRSWRANINPSAPDLPDSAFVAARVLFLTLAGIGVYTAVQGFGVSDDASWSDGELTSAVRQTTDDLNGYTFQADDAGTPLAFPDYASLLEDKVLEYGGGDAPGYGVAVDPADTNTPAKASFTVTADGTDTAFCTHLTRIRSKKDDYTPPGITGGEGTLTYQGYRLTTSLEKGEC</sequence>
<comment type="caution">
    <text evidence="2">The sequence shown here is derived from an EMBL/GenBank/DDBJ whole genome shotgun (WGS) entry which is preliminary data.</text>
</comment>
<reference evidence="2 3" key="1">
    <citation type="submission" date="2022-05" db="EMBL/GenBank/DDBJ databases">
        <title>Genome Resource of Streptomyces lavenduligriseus GA1-1, a Strain with Broad-Spectrum Antifungal Activity against Phytopathogenic Fungi.</title>
        <authorList>
            <person name="Qi D."/>
        </authorList>
    </citation>
    <scope>NUCLEOTIDE SEQUENCE [LARGE SCALE GENOMIC DNA]</scope>
    <source>
        <strain evidence="2 3">GA1-1</strain>
    </source>
</reference>
<dbReference type="EMBL" id="JAMCCK010000028">
    <property type="protein sequence ID" value="MCL3995793.1"/>
    <property type="molecule type" value="Genomic_DNA"/>
</dbReference>
<name>A0ABT0NWE4_9ACTN</name>
<dbReference type="RefSeq" id="WP_249491072.1">
    <property type="nucleotide sequence ID" value="NZ_JAMCCK010000028.1"/>
</dbReference>
<gene>
    <name evidence="2" type="ORF">M4438_20150</name>
</gene>
<protein>
    <submittedName>
        <fullName evidence="2">Uncharacterized protein</fullName>
    </submittedName>
</protein>
<feature type="transmembrane region" description="Helical" evidence="1">
    <location>
        <begin position="46"/>
        <end position="67"/>
    </location>
</feature>
<keyword evidence="1" id="KW-1133">Transmembrane helix</keyword>
<keyword evidence="1" id="KW-0472">Membrane</keyword>
<keyword evidence="1" id="KW-0812">Transmembrane</keyword>